<feature type="transmembrane region" description="Helical" evidence="2">
    <location>
        <begin position="814"/>
        <end position="832"/>
    </location>
</feature>
<keyword evidence="2" id="KW-0472">Membrane</keyword>
<keyword evidence="2" id="KW-0812">Transmembrane</keyword>
<evidence type="ECO:0000256" key="1">
    <source>
        <dbReference type="SAM" id="MobiDB-lite"/>
    </source>
</evidence>
<feature type="transmembrane region" description="Helical" evidence="2">
    <location>
        <begin position="779"/>
        <end position="799"/>
    </location>
</feature>
<feature type="transmembrane region" description="Helical" evidence="2">
    <location>
        <begin position="844"/>
        <end position="862"/>
    </location>
</feature>
<reference evidence="3" key="1">
    <citation type="journal article" date="2022" name="ISME J.">
        <title>A general approach to explore prokaryotic protein glycosylation reveals the unique surface layer modulation of an anammox bacterium.</title>
        <authorList>
            <person name="Pabst M."/>
            <person name="Grouzdev D.S."/>
            <person name="Lawson C.E."/>
            <person name="Kleikamp H.B.C."/>
            <person name="de Ram C."/>
            <person name="Louwen R."/>
            <person name="Lin Y.M."/>
            <person name="Lucker S."/>
            <person name="van Loosdrecht M.C.M."/>
            <person name="Laureni M."/>
        </authorList>
    </citation>
    <scope>NUCLEOTIDE SEQUENCE</scope>
    <source>
        <strain evidence="3">BROCD043</strain>
    </source>
</reference>
<feature type="compositionally biased region" description="Low complexity" evidence="1">
    <location>
        <begin position="85"/>
        <end position="99"/>
    </location>
</feature>
<organism evidence="3 4">
    <name type="scientific">Candidatus Dojkabacteria bacterium</name>
    <dbReference type="NCBI Taxonomy" id="2099670"/>
    <lineage>
        <taxon>Bacteria</taxon>
        <taxon>Candidatus Dojkabacteria</taxon>
    </lineage>
</organism>
<protein>
    <submittedName>
        <fullName evidence="3">Uncharacterized protein</fullName>
    </submittedName>
</protein>
<feature type="region of interest" description="Disordered" evidence="1">
    <location>
        <begin position="79"/>
        <end position="110"/>
    </location>
</feature>
<dbReference type="AlphaFoldDB" id="A0A952AKQ5"/>
<dbReference type="Proteomes" id="UP000781173">
    <property type="component" value="Unassembled WGS sequence"/>
</dbReference>
<feature type="transmembrane region" description="Helical" evidence="2">
    <location>
        <begin position="444"/>
        <end position="463"/>
    </location>
</feature>
<dbReference type="EMBL" id="JACFOF010000011">
    <property type="protein sequence ID" value="MBW7953990.1"/>
    <property type="molecule type" value="Genomic_DNA"/>
</dbReference>
<keyword evidence="2" id="KW-1133">Transmembrane helix</keyword>
<evidence type="ECO:0000313" key="3">
    <source>
        <dbReference type="EMBL" id="MBW7953990.1"/>
    </source>
</evidence>
<name>A0A952AKQ5_9BACT</name>
<accession>A0A952AKQ5</accession>
<evidence type="ECO:0000256" key="2">
    <source>
        <dbReference type="SAM" id="Phobius"/>
    </source>
</evidence>
<sequence>MATAGNNENINVYKYFFDLEPEIREIESQLRVMENDIKGYKNDCRNTLKLVLSTLRKANSVTRNDSFTADDERIEAELNEESEDQQNQSQQQTPTSQQPQPEPQPERPASFKERFRAEHRGGKVNPFIKAEYDNKVVRMQRALRKGDYLGLLLDPDVLPWTPQRRANKKIMDESWRVVRQIPKEAAKSAGAFVLKAAISGGSYIGGKGKSGVQKAAGFVYRNSSFVQEKTEWLKKQSKSAKRTLRKNTKVRLAATRRAAERKRKKDKHALQKFLLEGTLRFAKDFVLDKINQLSEAGQKLYRGVRQVTHNRFVNSQVGKSIINSNTAKNIKVGLETFKNTDTYRSIASRTSAVINNTPEALRATGRNIVRVGDSVRNSRAVRWSQAGISTGAKAVVKPVELVIKNRSAIWNGARATARGVVSVGKAAPRGAMSGLAMSLVTQNIAAGVAFGLAATAVGSVAAYSTSNATRGLKNAMGDWDNSAFGKNRISPEAQQRIINRGNVYSNATRAFRALDAGTTVASLGAIAATVLGGNPLLAAGFGFAAGAGGRFLIDRFVGNRVAQYMQGNTSGLLNKIAHLPSGALLNQAVSSQWLGEQIRLLRSDYDNDLGRYLQDNFTLTGGGGMQTFTVITNYIGAASYISGIHAGTNALLSRYGSSVAMEFANRGIEGSLERIGLGLSKGVSSTGFTWRGALGSVANIIKQPFRFIASGPLSLTNPITLGATVGGVVGTVLATALGFGGPAALAAGGIGGIAGAVAGASAAGALIGAATLGTVTAGIGIGIGAAVGSFIGTLFGSYIGSLADRTVNSVLEGFTNRVIGLFNGVMALFNLMKMLRNGINPEDALGFLMAFGMLFTIISRNWEQGGEAVFIEQENIKQGYESIEEPRQAYKLDHYNISLINTNEQWTPERIRILMDSLAQTQSDDFENGDRNILLAIGREESVEVDGNLLIYIDPNTFTGNYRNEPILSFNNL</sequence>
<feature type="transmembrane region" description="Helical" evidence="2">
    <location>
        <begin position="745"/>
        <end position="767"/>
    </location>
</feature>
<gene>
    <name evidence="3" type="ORF">H3C67_04335</name>
</gene>
<feature type="transmembrane region" description="Helical" evidence="2">
    <location>
        <begin position="719"/>
        <end position="739"/>
    </location>
</feature>
<comment type="caution">
    <text evidence="3">The sequence shown here is derived from an EMBL/GenBank/DDBJ whole genome shotgun (WGS) entry which is preliminary data.</text>
</comment>
<proteinExistence type="predicted"/>
<evidence type="ECO:0000313" key="4">
    <source>
        <dbReference type="Proteomes" id="UP000781173"/>
    </source>
</evidence>